<protein>
    <submittedName>
        <fullName evidence="7">Uncharacterized protein LOC108561925</fullName>
    </submittedName>
</protein>
<dbReference type="PROSITE" id="PS50010">
    <property type="entry name" value="DH_2"/>
    <property type="match status" value="1"/>
</dbReference>
<evidence type="ECO:0000259" key="5">
    <source>
        <dbReference type="PROSITE" id="PS50010"/>
    </source>
</evidence>
<dbReference type="InterPro" id="IPR001452">
    <property type="entry name" value="SH3_domain"/>
</dbReference>
<dbReference type="Pfam" id="PF00018">
    <property type="entry name" value="SH3_1"/>
    <property type="match status" value="1"/>
</dbReference>
<reference evidence="7" key="1">
    <citation type="submission" date="2025-08" db="UniProtKB">
        <authorList>
            <consortium name="RefSeq"/>
        </authorList>
    </citation>
    <scope>IDENTIFICATION</scope>
    <source>
        <tissue evidence="7">Whole Larva</tissue>
    </source>
</reference>
<feature type="compositionally biased region" description="Pro residues" evidence="3">
    <location>
        <begin position="758"/>
        <end position="767"/>
    </location>
</feature>
<dbReference type="CDD" id="cd11793">
    <property type="entry name" value="SH3_ephexin1_like"/>
    <property type="match status" value="1"/>
</dbReference>
<evidence type="ECO:0000259" key="4">
    <source>
        <dbReference type="PROSITE" id="PS50002"/>
    </source>
</evidence>
<dbReference type="CDD" id="cd00160">
    <property type="entry name" value="RhoGEF"/>
    <property type="match status" value="1"/>
</dbReference>
<dbReference type="Gene3D" id="1.20.900.10">
    <property type="entry name" value="Dbl homology (DH) domain"/>
    <property type="match status" value="1"/>
</dbReference>
<feature type="region of interest" description="Disordered" evidence="3">
    <location>
        <begin position="389"/>
        <end position="409"/>
    </location>
</feature>
<dbReference type="InterPro" id="IPR000219">
    <property type="entry name" value="DH_dom"/>
</dbReference>
<dbReference type="PROSITE" id="PS50002">
    <property type="entry name" value="SH3"/>
    <property type="match status" value="1"/>
</dbReference>
<dbReference type="InterPro" id="IPR036028">
    <property type="entry name" value="SH3-like_dom_sf"/>
</dbReference>
<feature type="compositionally biased region" description="Acidic residues" evidence="3">
    <location>
        <begin position="307"/>
        <end position="316"/>
    </location>
</feature>
<feature type="compositionally biased region" description="Low complexity" evidence="3">
    <location>
        <begin position="745"/>
        <end position="757"/>
    </location>
</feature>
<feature type="compositionally biased region" description="Pro residues" evidence="3">
    <location>
        <begin position="322"/>
        <end position="331"/>
    </location>
</feature>
<evidence type="ECO:0000256" key="2">
    <source>
        <dbReference type="PROSITE-ProRule" id="PRU00192"/>
    </source>
</evidence>
<dbReference type="InterPro" id="IPR035899">
    <property type="entry name" value="DBL_dom_sf"/>
</dbReference>
<feature type="domain" description="SH3" evidence="4">
    <location>
        <begin position="1306"/>
        <end position="1367"/>
    </location>
</feature>
<evidence type="ECO:0000313" key="6">
    <source>
        <dbReference type="Proteomes" id="UP000695000"/>
    </source>
</evidence>
<dbReference type="InterPro" id="IPR011993">
    <property type="entry name" value="PH-like_dom_sf"/>
</dbReference>
<dbReference type="SUPFAM" id="SSF50729">
    <property type="entry name" value="PH domain-like"/>
    <property type="match status" value="1"/>
</dbReference>
<keyword evidence="1 2" id="KW-0728">SH3 domain</keyword>
<dbReference type="InterPro" id="IPR001849">
    <property type="entry name" value="PH_domain"/>
</dbReference>
<dbReference type="PANTHER" id="PTHR12845">
    <property type="entry name" value="GUANINE NUCLEOTIDE EXCHANGE FACTOR"/>
    <property type="match status" value="1"/>
</dbReference>
<feature type="region of interest" description="Disordered" evidence="3">
    <location>
        <begin position="733"/>
        <end position="780"/>
    </location>
</feature>
<organism evidence="6 7">
    <name type="scientific">Nicrophorus vespilloides</name>
    <name type="common">Boreal carrion beetle</name>
    <dbReference type="NCBI Taxonomy" id="110193"/>
    <lineage>
        <taxon>Eukaryota</taxon>
        <taxon>Metazoa</taxon>
        <taxon>Ecdysozoa</taxon>
        <taxon>Arthropoda</taxon>
        <taxon>Hexapoda</taxon>
        <taxon>Insecta</taxon>
        <taxon>Pterygota</taxon>
        <taxon>Neoptera</taxon>
        <taxon>Endopterygota</taxon>
        <taxon>Coleoptera</taxon>
        <taxon>Polyphaga</taxon>
        <taxon>Staphyliniformia</taxon>
        <taxon>Silphidae</taxon>
        <taxon>Nicrophorinae</taxon>
        <taxon>Nicrophorus</taxon>
    </lineage>
</organism>
<dbReference type="PANTHER" id="PTHR12845:SF5">
    <property type="entry name" value="EPHEXIN, ISOFORM D"/>
    <property type="match status" value="1"/>
</dbReference>
<dbReference type="CDD" id="cd01221">
    <property type="entry name" value="PH_ephexin"/>
    <property type="match status" value="1"/>
</dbReference>
<feature type="region of interest" description="Disordered" evidence="3">
    <location>
        <begin position="298"/>
        <end position="353"/>
    </location>
</feature>
<dbReference type="SMART" id="SM00325">
    <property type="entry name" value="RhoGEF"/>
    <property type="match status" value="1"/>
</dbReference>
<proteinExistence type="predicted"/>
<accession>A0ABM1MLW3</accession>
<feature type="domain" description="DH" evidence="5">
    <location>
        <begin position="959"/>
        <end position="1142"/>
    </location>
</feature>
<sequence length="1392" mass="159236">MMAAPQLSVIPSWSKPLETFRSELFVIPKERDSVHDTARLRRNLEESRKAFLNFPEESTTFVISAPIVERKPPTKKISFKIKKTASIYRRKEKTAQTKVQELAKRYNSLVESSEPRMNTRGIVVQRVNSLKKESAASKVSRKPSVKIKPDDCTINRKCSVKKTINLDVGDNGKGCVRAKISYLEGPKLPEKNSDNSENNVKATIAIFEQKSAVPKPKVPEKTFDVKNLVIKNQEKRMKIIEQRSKTQKTEEADFIVQVVNIPLIPPKKCDSRYETMQLKKVKELSAVFKEEDVKVHQEDAEEHLEKEEEISNDYDIVEPPKQMTPPPLPPKPCREAAKPVREAPKPPIPAKSKPQDIYEELRPYSGEDDDGYEICSPEENIYETLPAPKIPTRCQEPLPPRPPSRNSYYSRHSNIYESIYSKKDDDVESNYESIYIRDRSSIVSDQQSNSIYGQSITSWAEDVLNTYIDTKPGSELSGSSDKSDDWVDLSDHENNYDNSTGFVVLRGRHQKVSKKISGWSQQLRHQWKKAPRNQNYDNGDSDSDHHYETLYVGQIESNKVQPINDDDFDSFDSDSESDHSFAKTDSGVDMGNTQLPEPPSNQIYVFTRLAVSAGKHMKRLRRNWSLTKNDITKSLSRMTKRKSRTDLDAIDKVKEREQEMNTYQDVKPYSNVGFSQSQEQLERTKSLGRKGFLNKFRRSMSISGENAENTLNEDGSKPKSTFYLTDTIDLDRKEVPEVPPPVPPNNTTVKPKTSPVRPQIPPPPAPTKSPNIEMRNKDTKRSSSWYAECGLFKNSQQGLQLPKRPNTFWYAEVGLYQSSTASSPSTSSGENKNDDEYYNLRNENDYYNSSITSFESSDTKKDEAFNSLSGELQLRLQDEPLYQFYDAAVMESVCQDGSSDSDYEEVGGKKHLEIRLRPTAMELIAPPNSNVSVARTLWCEIPEVVQSAVLSTLSVAQKKLQEAKFEMLTSEASYLNSLNVLSEHFVRRLSSCEFLTYEEKTILFSKVVPVKECSEKLLGDLETCWQDNILLHGVCDIIKKHAEENFEVYVDYCANQILLDQSLKKLKDRTTFTDFLKQLESSSACQLLTLHSFLMLPMQRITRWPLLMDAVLKRLSPQDEEYLSCQHALALLNKIVCQCNEGARKMERMTEMKRIAEQLDFPKSITPLTVVTGSRWLVRSGLLNHMQNRGEDVKLTFGKRFVKVPLYLFLFNDILIVAKLKGEDNYVVQHYCYRSYLEINGETLACLPIKDAQGRHLIFLTILENHEGKTVELLLSCSSETDKERWLEALSPPKSENPDETLYECWDCPQVTAVHNYTANQPDELALSRGDIINVTRKMADGWYHGERIRDGETGWFPANYTVEVANPHVRARNLKQRYRLLAFSENYLKSK</sequence>
<keyword evidence="6" id="KW-1185">Reference proteome</keyword>
<dbReference type="SUPFAM" id="SSF50044">
    <property type="entry name" value="SH3-domain"/>
    <property type="match status" value="1"/>
</dbReference>
<evidence type="ECO:0000256" key="1">
    <source>
        <dbReference type="ARBA" id="ARBA00022443"/>
    </source>
</evidence>
<dbReference type="SUPFAM" id="SSF48065">
    <property type="entry name" value="DBL homology domain (DH-domain)"/>
    <property type="match status" value="1"/>
</dbReference>
<dbReference type="GeneID" id="108561925"/>
<evidence type="ECO:0000256" key="3">
    <source>
        <dbReference type="SAM" id="MobiDB-lite"/>
    </source>
</evidence>
<dbReference type="Proteomes" id="UP000695000">
    <property type="component" value="Unplaced"/>
</dbReference>
<feature type="region of interest" description="Disordered" evidence="3">
    <location>
        <begin position="523"/>
        <end position="596"/>
    </location>
</feature>
<gene>
    <name evidence="7" type="primary">LOC108561925</name>
</gene>
<dbReference type="SMART" id="SM00326">
    <property type="entry name" value="SH3"/>
    <property type="match status" value="1"/>
</dbReference>
<name>A0ABM1MLW3_NICVS</name>
<dbReference type="InterPro" id="IPR047270">
    <property type="entry name" value="PH_ephexin"/>
</dbReference>
<dbReference type="Gene3D" id="2.30.30.40">
    <property type="entry name" value="SH3 Domains"/>
    <property type="match status" value="1"/>
</dbReference>
<dbReference type="RefSeq" id="XP_017775563.1">
    <property type="nucleotide sequence ID" value="XM_017920074.1"/>
</dbReference>
<feature type="compositionally biased region" description="Basic and acidic residues" evidence="3">
    <location>
        <begin position="332"/>
        <end position="344"/>
    </location>
</feature>
<dbReference type="InterPro" id="IPR047271">
    <property type="entry name" value="Ephexin-like"/>
</dbReference>
<dbReference type="SMART" id="SM00233">
    <property type="entry name" value="PH"/>
    <property type="match status" value="1"/>
</dbReference>
<dbReference type="Pfam" id="PF00621">
    <property type="entry name" value="RhoGEF"/>
    <property type="match status" value="1"/>
</dbReference>
<dbReference type="Gene3D" id="2.30.29.30">
    <property type="entry name" value="Pleckstrin-homology domain (PH domain)/Phosphotyrosine-binding domain (PTB)"/>
    <property type="match status" value="1"/>
</dbReference>
<feature type="compositionally biased region" description="Acidic residues" evidence="3">
    <location>
        <begin position="564"/>
        <end position="575"/>
    </location>
</feature>
<evidence type="ECO:0000313" key="7">
    <source>
        <dbReference type="RefSeq" id="XP_017775563.1"/>
    </source>
</evidence>